<accession>A0AAN6XSS6</accession>
<sequence>MSEATSKDLARHIGLVVLACPERKCRYLRGFRHVHCPRGGGSGPLALKYLKAVPPFFFSLVPTNIMARVLKALKNLPYYAAYKKECLAKALEHNNLSQKHLKLSREYSSQADDAEAKEATAEDVDFHVWKAEQAKQKEKDEEALAEARVGLYRKMRTWLPLPPAPAAPAGAGADAAGAAMVALAAAAAATMVALTAGGAAPEASNHKGQDSGVQGSY</sequence>
<evidence type="ECO:0000313" key="2">
    <source>
        <dbReference type="Proteomes" id="UP001303160"/>
    </source>
</evidence>
<reference evidence="1" key="1">
    <citation type="journal article" date="2023" name="Mol. Phylogenet. Evol.">
        <title>Genome-scale phylogeny and comparative genomics of the fungal order Sordariales.</title>
        <authorList>
            <person name="Hensen N."/>
            <person name="Bonometti L."/>
            <person name="Westerberg I."/>
            <person name="Brannstrom I.O."/>
            <person name="Guillou S."/>
            <person name="Cros-Aarteil S."/>
            <person name="Calhoun S."/>
            <person name="Haridas S."/>
            <person name="Kuo A."/>
            <person name="Mondo S."/>
            <person name="Pangilinan J."/>
            <person name="Riley R."/>
            <person name="LaButti K."/>
            <person name="Andreopoulos B."/>
            <person name="Lipzen A."/>
            <person name="Chen C."/>
            <person name="Yan M."/>
            <person name="Daum C."/>
            <person name="Ng V."/>
            <person name="Clum A."/>
            <person name="Steindorff A."/>
            <person name="Ohm R.A."/>
            <person name="Martin F."/>
            <person name="Silar P."/>
            <person name="Natvig D.O."/>
            <person name="Lalanne C."/>
            <person name="Gautier V."/>
            <person name="Ament-Velasquez S.L."/>
            <person name="Kruys A."/>
            <person name="Hutchinson M.I."/>
            <person name="Powell A.J."/>
            <person name="Barry K."/>
            <person name="Miller A.N."/>
            <person name="Grigoriev I.V."/>
            <person name="Debuchy R."/>
            <person name="Gladieux P."/>
            <person name="Hiltunen Thoren M."/>
            <person name="Johannesson H."/>
        </authorList>
    </citation>
    <scope>NUCLEOTIDE SEQUENCE</scope>
    <source>
        <strain evidence="1">CBS 315.58</strain>
    </source>
</reference>
<evidence type="ECO:0000313" key="1">
    <source>
        <dbReference type="EMBL" id="KAK4203897.1"/>
    </source>
</evidence>
<dbReference type="AlphaFoldDB" id="A0AAN6XSS6"/>
<organism evidence="1 2">
    <name type="scientific">Triangularia verruculosa</name>
    <dbReference type="NCBI Taxonomy" id="2587418"/>
    <lineage>
        <taxon>Eukaryota</taxon>
        <taxon>Fungi</taxon>
        <taxon>Dikarya</taxon>
        <taxon>Ascomycota</taxon>
        <taxon>Pezizomycotina</taxon>
        <taxon>Sordariomycetes</taxon>
        <taxon>Sordariomycetidae</taxon>
        <taxon>Sordariales</taxon>
        <taxon>Podosporaceae</taxon>
        <taxon>Triangularia</taxon>
    </lineage>
</organism>
<dbReference type="Proteomes" id="UP001303160">
    <property type="component" value="Unassembled WGS sequence"/>
</dbReference>
<dbReference type="EMBL" id="MU863886">
    <property type="protein sequence ID" value="KAK4203897.1"/>
    <property type="molecule type" value="Genomic_DNA"/>
</dbReference>
<comment type="caution">
    <text evidence="1">The sequence shown here is derived from an EMBL/GenBank/DDBJ whole genome shotgun (WGS) entry which is preliminary data.</text>
</comment>
<name>A0AAN6XSS6_9PEZI</name>
<keyword evidence="2" id="KW-1185">Reference proteome</keyword>
<gene>
    <name evidence="1" type="ORF">QBC40DRAFT_293469</name>
</gene>
<reference evidence="1" key="2">
    <citation type="submission" date="2023-05" db="EMBL/GenBank/DDBJ databases">
        <authorList>
            <consortium name="Lawrence Berkeley National Laboratory"/>
            <person name="Steindorff A."/>
            <person name="Hensen N."/>
            <person name="Bonometti L."/>
            <person name="Westerberg I."/>
            <person name="Brannstrom I.O."/>
            <person name="Guillou S."/>
            <person name="Cros-Aarteil S."/>
            <person name="Calhoun S."/>
            <person name="Haridas S."/>
            <person name="Kuo A."/>
            <person name="Mondo S."/>
            <person name="Pangilinan J."/>
            <person name="Riley R."/>
            <person name="Labutti K."/>
            <person name="Andreopoulos B."/>
            <person name="Lipzen A."/>
            <person name="Chen C."/>
            <person name="Yanf M."/>
            <person name="Daum C."/>
            <person name="Ng V."/>
            <person name="Clum A."/>
            <person name="Ohm R."/>
            <person name="Martin F."/>
            <person name="Silar P."/>
            <person name="Natvig D."/>
            <person name="Lalanne C."/>
            <person name="Gautier V."/>
            <person name="Ament-Velasquez S.L."/>
            <person name="Kruys A."/>
            <person name="Hutchinson M.I."/>
            <person name="Powell A.J."/>
            <person name="Barry K."/>
            <person name="Miller A.N."/>
            <person name="Grigoriev I.V."/>
            <person name="Debuchy R."/>
            <person name="Gladieux P."/>
            <person name="Thoren M.H."/>
            <person name="Johannesson H."/>
        </authorList>
    </citation>
    <scope>NUCLEOTIDE SEQUENCE</scope>
    <source>
        <strain evidence="1">CBS 315.58</strain>
    </source>
</reference>
<protein>
    <submittedName>
        <fullName evidence="1">Uncharacterized protein</fullName>
    </submittedName>
</protein>
<proteinExistence type="predicted"/>